<dbReference type="Gene3D" id="1.10.10.2740">
    <property type="entry name" value="Spt6, Death-like domain"/>
    <property type="match status" value="1"/>
</dbReference>
<dbReference type="GO" id="GO:0003677">
    <property type="term" value="F:DNA binding"/>
    <property type="evidence" value="ECO:0007669"/>
    <property type="project" value="InterPro"/>
</dbReference>
<dbReference type="FunFam" id="1.10.10.2740:FF:000002">
    <property type="entry name" value="Transcription elongation factor Spt6"/>
    <property type="match status" value="1"/>
</dbReference>
<comment type="subcellular location">
    <subcellularLocation>
        <location evidence="1 5">Nucleus</location>
    </subcellularLocation>
</comment>
<keyword evidence="11" id="KW-1185">Reference proteome</keyword>
<organism evidence="10 11">
    <name type="scientific">Aphidius gifuensis</name>
    <name type="common">Parasitoid wasp</name>
    <dbReference type="NCBI Taxonomy" id="684658"/>
    <lineage>
        <taxon>Eukaryota</taxon>
        <taxon>Metazoa</taxon>
        <taxon>Ecdysozoa</taxon>
        <taxon>Arthropoda</taxon>
        <taxon>Hexapoda</taxon>
        <taxon>Insecta</taxon>
        <taxon>Pterygota</taxon>
        <taxon>Neoptera</taxon>
        <taxon>Endopterygota</taxon>
        <taxon>Hymenoptera</taxon>
        <taxon>Apocrita</taxon>
        <taxon>Ichneumonoidea</taxon>
        <taxon>Braconidae</taxon>
        <taxon>Aphidiinae</taxon>
        <taxon>Aphidius</taxon>
    </lineage>
</organism>
<evidence type="ECO:0000313" key="10">
    <source>
        <dbReference type="EMBL" id="KAF7990730.1"/>
    </source>
</evidence>
<dbReference type="InterPro" id="IPR042066">
    <property type="entry name" value="Spt6_death-like"/>
</dbReference>
<dbReference type="Gene3D" id="3.30.420.140">
    <property type="entry name" value="YqgF/RNase H-like domain"/>
    <property type="match status" value="1"/>
</dbReference>
<dbReference type="InterPro" id="IPR032706">
    <property type="entry name" value="Spt6_HHH"/>
</dbReference>
<dbReference type="FunFam" id="1.10.3500.10:FF:000006">
    <property type="entry name" value="Transcription elongation factor spt6"/>
    <property type="match status" value="1"/>
</dbReference>
<dbReference type="InterPro" id="IPR028231">
    <property type="entry name" value="Spt6_YqgF"/>
</dbReference>
<feature type="domain" description="S1 motif" evidence="9">
    <location>
        <begin position="1061"/>
        <end position="1116"/>
    </location>
</feature>
<protein>
    <recommendedName>
        <fullName evidence="12">Transcription elongation factor spt6</fullName>
    </recommendedName>
</protein>
<reference evidence="10 11" key="1">
    <citation type="submission" date="2020-08" db="EMBL/GenBank/DDBJ databases">
        <title>Aphidius gifuensis genome sequencing and assembly.</title>
        <authorList>
            <person name="Du Z."/>
        </authorList>
    </citation>
    <scope>NUCLEOTIDE SEQUENCE [LARGE SCALE GENOMIC DNA]</scope>
    <source>
        <strain evidence="10">YNYX2018</strain>
        <tissue evidence="10">Adults</tissue>
    </source>
</reference>
<dbReference type="OrthoDB" id="343921at2759"/>
<evidence type="ECO:0000256" key="4">
    <source>
        <dbReference type="ARBA" id="ARBA00023242"/>
    </source>
</evidence>
<dbReference type="GO" id="GO:0008023">
    <property type="term" value="C:transcription elongation factor complex"/>
    <property type="evidence" value="ECO:0007669"/>
    <property type="project" value="TreeGrafter"/>
</dbReference>
<feature type="region of interest" description="Disordered" evidence="7">
    <location>
        <begin position="1"/>
        <end position="47"/>
    </location>
</feature>
<evidence type="ECO:0000256" key="6">
    <source>
        <dbReference type="PROSITE-ProRule" id="PRU00191"/>
    </source>
</evidence>
<dbReference type="SUPFAM" id="SSF53098">
    <property type="entry name" value="Ribonuclease H-like"/>
    <property type="match status" value="1"/>
</dbReference>
<dbReference type="InterPro" id="IPR012337">
    <property type="entry name" value="RNaseH-like_sf"/>
</dbReference>
<keyword evidence="3 5" id="KW-0804">Transcription</keyword>
<dbReference type="InterPro" id="IPR035420">
    <property type="entry name" value="Spt6_SH2"/>
</dbReference>
<dbReference type="SUPFAM" id="SSF50249">
    <property type="entry name" value="Nucleic acid-binding proteins"/>
    <property type="match status" value="1"/>
</dbReference>
<dbReference type="SUPFAM" id="SSF158832">
    <property type="entry name" value="Tex N-terminal region-like"/>
    <property type="match status" value="1"/>
</dbReference>
<dbReference type="Gene3D" id="1.10.10.650">
    <property type="entry name" value="RuvA domain 2-like"/>
    <property type="match status" value="1"/>
</dbReference>
<dbReference type="InterPro" id="IPR017072">
    <property type="entry name" value="TF_Spt6"/>
</dbReference>
<dbReference type="InterPro" id="IPR035018">
    <property type="entry name" value="Spt6_SH2_C"/>
</dbReference>
<dbReference type="InterPro" id="IPR010994">
    <property type="entry name" value="RuvA_2-like"/>
</dbReference>
<dbReference type="Gene3D" id="3.30.505.10">
    <property type="entry name" value="SH2 domain"/>
    <property type="match status" value="2"/>
</dbReference>
<dbReference type="InterPro" id="IPR028083">
    <property type="entry name" value="Spt6_acidic_N_dom"/>
</dbReference>
<dbReference type="InterPro" id="IPR035019">
    <property type="entry name" value="Spt6_SH2_N"/>
</dbReference>
<dbReference type="Pfam" id="PF14633">
    <property type="entry name" value="SH2_2"/>
    <property type="match status" value="1"/>
</dbReference>
<gene>
    <name evidence="10" type="ORF">HCN44_000535</name>
</gene>
<evidence type="ECO:0008006" key="12">
    <source>
        <dbReference type="Google" id="ProtNLM"/>
    </source>
</evidence>
<dbReference type="PROSITE" id="PS50126">
    <property type="entry name" value="S1"/>
    <property type="match status" value="1"/>
</dbReference>
<dbReference type="Proteomes" id="UP000639338">
    <property type="component" value="Unassembled WGS sequence"/>
</dbReference>
<feature type="compositionally biased region" description="Acidic residues" evidence="7">
    <location>
        <begin position="14"/>
        <end position="29"/>
    </location>
</feature>
<dbReference type="PANTHER" id="PTHR10145">
    <property type="entry name" value="TRANSCRIPTION ELONGATION FACTOR SPT6"/>
    <property type="match status" value="1"/>
</dbReference>
<dbReference type="InterPro" id="IPR037027">
    <property type="entry name" value="YqgF/RNaseH-like_dom_sf"/>
</dbReference>
<evidence type="ECO:0000256" key="5">
    <source>
        <dbReference type="PIRNR" id="PIRNR036947"/>
    </source>
</evidence>
<evidence type="ECO:0000259" key="9">
    <source>
        <dbReference type="PROSITE" id="PS50126"/>
    </source>
</evidence>
<dbReference type="PROSITE" id="PS50001">
    <property type="entry name" value="SH2"/>
    <property type="match status" value="1"/>
</dbReference>
<evidence type="ECO:0000313" key="11">
    <source>
        <dbReference type="Proteomes" id="UP000639338"/>
    </source>
</evidence>
<dbReference type="Gene3D" id="1.10.3500.10">
    <property type="entry name" value="Tex N-terminal region-like"/>
    <property type="match status" value="1"/>
</dbReference>
<evidence type="ECO:0000256" key="7">
    <source>
        <dbReference type="SAM" id="MobiDB-lite"/>
    </source>
</evidence>
<keyword evidence="4 5" id="KW-0539">Nucleus</keyword>
<dbReference type="GO" id="GO:0140673">
    <property type="term" value="P:transcription elongation-coupled chromatin remodeling"/>
    <property type="evidence" value="ECO:0007669"/>
    <property type="project" value="InterPro"/>
</dbReference>
<dbReference type="Gene3D" id="2.40.50.140">
    <property type="entry name" value="Nucleic acid-binding proteins"/>
    <property type="match status" value="1"/>
</dbReference>
<evidence type="ECO:0000256" key="1">
    <source>
        <dbReference type="ARBA" id="ARBA00004123"/>
    </source>
</evidence>
<dbReference type="EMBL" id="JACMRX010000004">
    <property type="protein sequence ID" value="KAF7990730.1"/>
    <property type="molecule type" value="Genomic_DNA"/>
</dbReference>
<dbReference type="InterPro" id="IPR000980">
    <property type="entry name" value="SH2"/>
</dbReference>
<comment type="caution">
    <text evidence="10">The sequence shown here is derived from an EMBL/GenBank/DDBJ whole genome shotgun (WGS) entry which is preliminary data.</text>
</comment>
<dbReference type="CDD" id="cd09918">
    <property type="entry name" value="SH2_Nterm_SPT6_like"/>
    <property type="match status" value="1"/>
</dbReference>
<name>A0A834XS15_APHGI</name>
<keyword evidence="6" id="KW-0727">SH2 domain</keyword>
<dbReference type="GO" id="GO:0042393">
    <property type="term" value="F:histone binding"/>
    <property type="evidence" value="ECO:0007669"/>
    <property type="project" value="TreeGrafter"/>
</dbReference>
<dbReference type="SUPFAM" id="SSF47781">
    <property type="entry name" value="RuvA domain 2-like"/>
    <property type="match status" value="2"/>
</dbReference>
<comment type="similarity">
    <text evidence="2 5">Belongs to the SPT6 family.</text>
</comment>
<evidence type="ECO:0000256" key="3">
    <source>
        <dbReference type="ARBA" id="ARBA00023163"/>
    </source>
</evidence>
<dbReference type="GO" id="GO:0031491">
    <property type="term" value="F:nucleosome binding"/>
    <property type="evidence" value="ECO:0007669"/>
    <property type="project" value="TreeGrafter"/>
</dbReference>
<feature type="domain" description="SH2" evidence="8">
    <location>
        <begin position="1167"/>
        <end position="1251"/>
    </location>
</feature>
<dbReference type="Pfam" id="PF14635">
    <property type="entry name" value="HHH_7"/>
    <property type="match status" value="1"/>
</dbReference>
<dbReference type="Pfam" id="PF14641">
    <property type="entry name" value="HTH_44"/>
    <property type="match status" value="1"/>
</dbReference>
<evidence type="ECO:0000259" key="8">
    <source>
        <dbReference type="PROSITE" id="PS50001"/>
    </source>
</evidence>
<dbReference type="InterPro" id="IPR036860">
    <property type="entry name" value="SH2_dom_sf"/>
</dbReference>
<dbReference type="Pfam" id="PF17674">
    <property type="entry name" value="HHH_9"/>
    <property type="match status" value="1"/>
</dbReference>
<dbReference type="Pfam" id="PF14639">
    <property type="entry name" value="YqgF"/>
    <property type="match status" value="1"/>
</dbReference>
<dbReference type="CDD" id="cd00164">
    <property type="entry name" value="S1_like"/>
    <property type="match status" value="1"/>
</dbReference>
<dbReference type="InterPro" id="IPR023323">
    <property type="entry name" value="Tex-like_dom_sf"/>
</dbReference>
<proteinExistence type="inferred from homology"/>
<accession>A0A834XS15</accession>
<dbReference type="InterPro" id="IPR041692">
    <property type="entry name" value="HHH_9"/>
</dbReference>
<dbReference type="GO" id="GO:0034728">
    <property type="term" value="P:nucleosome organization"/>
    <property type="evidence" value="ECO:0007669"/>
    <property type="project" value="TreeGrafter"/>
</dbReference>
<dbReference type="CDD" id="cd09928">
    <property type="entry name" value="SH2_Cterm_SPT6_like"/>
    <property type="match status" value="1"/>
</dbReference>
<dbReference type="InterPro" id="IPR023319">
    <property type="entry name" value="Tex-like_HTH_dom_sf"/>
</dbReference>
<dbReference type="FunFam" id="1.10.10.650:FF:000002">
    <property type="entry name" value="Transcription elongation factor spt6"/>
    <property type="match status" value="1"/>
</dbReference>
<evidence type="ECO:0000256" key="2">
    <source>
        <dbReference type="ARBA" id="ARBA00009253"/>
    </source>
</evidence>
<dbReference type="InterPro" id="IPR003029">
    <property type="entry name" value="S1_domain"/>
</dbReference>
<sequence length="1449" mass="170213">MKGRATNIGGVDEKSDDDNVFEDSEEENNNDIINPNKRNRSDDDEDDYCLEDDDYDLLEENLGVKIQRKKYKRLRTIQADDSDGDDRDAIANQLFNNDKKQQKKSIFDVYDPCELHEGYFTDIDQTIRCTDIPERMQLRSVPITPVDKYSNELDLESKWIYQHAFKKPTISIQDDIKKYTLKGPKTIEKIKNALNFIRNESLEVPYIAYYKKDYVLPELDQNDLWRVYKFDAKWSQLCQRKNSLLKLYSNMYEYQQVQVKINSKYSLFDNIRMINVSDLNRLKNVETNEELNDIHQHFSLYYNYDIPAMQELIKRRKVKEKYLDKLRNQQVPNNVDENNMEIDIDIEVEESNNNHLKQRAHSGPYSLYRKAGLDSFAKKFGLTPEEFAENLNNNYQNNKIKQEINEPSVIANNYFKNTTSSTDEIINAVKHMVAIQLSREPLLRKCVRKIYMEHAKITVKPTKTGIKMIDESHPIFTMMYLKDKPINTLIDDQFLKLIIAEQDKLITIKISDTIEGYTSDNYVDDVKKLYVNNDDELDDCIENWNNLRQASVEMALNDIVIPSLKNELKSVLIDEAKEHVMRACCKKLYDWIKIAPYKCDNSIFDGDDWDTSCGLRVMTISYVPDQTQAGFACIVTPNGDCTDYLKLPHVLKREDTWRYIHQKAKKNELMEICNFILIKKPHVIAISGESVEANHIFEDIKKCVTSLMQSNDDFPDVPIEIYDNHLSKLYSNSTIGKMEFNNYNEILREAISLARYIQDPLREFSRFCTKDEEILFPYYHPLQKQLSKDELIENLYIEFINRVNEVGVDINEILKRKYNDNLLQFICGLGPRKSTNIIKILKNSNKYLENRPQLMTLCQCDEIVYKNCCGFIKIDPDNINYDTDNFIEILDSSRIHPDDYDFARRMALDILEYDDENATKALEEILDKPNILEDLDLDTYAEQIVDESGEKRLTLEDIRTELHGFFKDLRVPYEKPDSQQLFELLTKETQDTFYVGKKIDGFIIKINKKKPIEERRDEIHPVRNNDTRLWKCSYCNKDDFIELSHVWNHLDNEECTGKLTGIKIKFDNGITGYIKIKNMSDDNTTDIPDNIQINTPIKSRIISINIDKFNVECSIKKSDLDDIDNVWSLKKDDYYDNEQEKIDLDIVKSEKIQQNLRVYHIRIITNKYFKNVNYPETENIMKHHSTKQGDAVIRPSSKGCDHLTITWKVTDNVFHHIDIREEDKPNSFSVGRRLFIGEQEFDDLYEIMTNYVKPLAENAATIINYKYYKSSVLGSQVKADNILKKQQIINPKYIPYILSVFERIPTYFMLSYLPHNKVYHEYIQITSNGFIYREKEFKNFQKLLRWFKEYYNKQTNLSHELRGLCNVKNKNLINQINEKMSDTSIKSLSSLINQSPINYPSYKPAAVTGYSGTNKYIDDLFTTVDETPTIKNNQNNKAAKHSLFDPDFW</sequence>
<comment type="function">
    <text evidence="5">Histone H3-H4 chaperone that plays a role in maintenance of chromatin structure during RNA polymerase II transcription elongation.</text>
</comment>
<dbReference type="PANTHER" id="PTHR10145:SF6">
    <property type="entry name" value="TRANSCRIPTION ELONGATION FACTOR SPT6"/>
    <property type="match status" value="1"/>
</dbReference>
<dbReference type="Pfam" id="PF14632">
    <property type="entry name" value="SPT6_acidic"/>
    <property type="match status" value="1"/>
</dbReference>
<dbReference type="Gene3D" id="1.10.150.850">
    <property type="entry name" value="Spt6, helix-hairpin-helix domain"/>
    <property type="match status" value="1"/>
</dbReference>
<dbReference type="PIRSF" id="PIRSF036947">
    <property type="entry name" value="Spt6"/>
    <property type="match status" value="1"/>
</dbReference>
<dbReference type="SUPFAM" id="SSF55550">
    <property type="entry name" value="SH2 domain"/>
    <property type="match status" value="1"/>
</dbReference>
<dbReference type="InterPro" id="IPR012340">
    <property type="entry name" value="NA-bd_OB-fold"/>
</dbReference>
<dbReference type="InterPro" id="IPR028088">
    <property type="entry name" value="Spt6_HTH_DNA-bd_dom"/>
</dbReference>